<dbReference type="EMBL" id="JBDJPC010000001">
    <property type="protein sequence ID" value="KAL1518349.1"/>
    <property type="molecule type" value="Genomic_DNA"/>
</dbReference>
<reference evidence="2 3" key="1">
    <citation type="submission" date="2024-05" db="EMBL/GenBank/DDBJ databases">
        <title>Genetic variation in Jamaican populations of the coffee berry borer (Hypothenemus hampei).</title>
        <authorList>
            <person name="Errbii M."/>
            <person name="Myrie A."/>
        </authorList>
    </citation>
    <scope>NUCLEOTIDE SEQUENCE [LARGE SCALE GENOMIC DNA]</scope>
    <source>
        <strain evidence="2">JA-Hopewell-2020-01-JO</strain>
        <tissue evidence="2">Whole body</tissue>
    </source>
</reference>
<dbReference type="PANTHER" id="PTHR23161">
    <property type="entry name" value="PROTEIN CIP2A"/>
    <property type="match status" value="1"/>
</dbReference>
<dbReference type="PANTHER" id="PTHR23161:SF2">
    <property type="entry name" value="PROTEIN CIP2A"/>
    <property type="match status" value="1"/>
</dbReference>
<dbReference type="SUPFAM" id="SSF48371">
    <property type="entry name" value="ARM repeat"/>
    <property type="match status" value="1"/>
</dbReference>
<feature type="coiled-coil region" evidence="1">
    <location>
        <begin position="642"/>
        <end position="739"/>
    </location>
</feature>
<evidence type="ECO:0000313" key="3">
    <source>
        <dbReference type="Proteomes" id="UP001566132"/>
    </source>
</evidence>
<protein>
    <recommendedName>
        <fullName evidence="4">Protein CIP2A</fullName>
    </recommendedName>
</protein>
<keyword evidence="1" id="KW-0175">Coiled coil</keyword>
<accession>A0ABD1FJ03</accession>
<proteinExistence type="predicted"/>
<dbReference type="AlphaFoldDB" id="A0ABD1FJ03"/>
<evidence type="ECO:0008006" key="4">
    <source>
        <dbReference type="Google" id="ProtNLM"/>
    </source>
</evidence>
<gene>
    <name evidence="2" type="ORF">ABEB36_001986</name>
</gene>
<keyword evidence="3" id="KW-1185">Reference proteome</keyword>
<dbReference type="InterPro" id="IPR042510">
    <property type="entry name" value="CIP2A"/>
</dbReference>
<sequence length="760" mass="86940">MDYAGNSKEVFNSINNDSRSLVDSKYVKIKELLNAIESYLENLSETHLPTINQFLRALSLTLDLSIFDPHKIIISKLFINIYDLMNLLESTSLTSWYCVDLLLNALKNSVARRSIQTTYQFLPCLSRMANDQLTMDRKVKLLTLIQNMCCGSKVCSCPIPYMENFLRILSKWIERQDYEISSLALGVLVTLCYKNSSNIYILQKTIDLKKFIRLCLTLKGPIVEFYVCFIIIILENVSGDIPPVIFPKLIESTFVAVIEAFQKNDSVVLKQIVEYFIKYPVLSIDFDKYQEQVEIILEKIEKSNNAECLSETIKLINYLIEARVPLTNLFPRLTLFALKWVQETTASYQALSLLKSVITSVSNDDSDAKTVEAFLTSLPGLILLLKVDDLFSNIENVKRCGALLQLFRVLIPNKVIGSRIIQELNEDMFRNIFFPLLYEDSFQSRENTCSIQAINLFVYALTLIRKLAEFSESWKSVFIKFISNRQIHVILAQAICLSSVSVKKSTLELSDSCSEGVSEALELIVKQGAANQCEKNTGPVFGHGPNDMPLYQMPLEQQERLNSLLEHVENCLTTNDPNNLPMSELMELYNFKFSHLVRSEKIALCKIAESDRLCAHLQNRVNVITLEITRLQQSAYHTQAGLESEKRKNKALNTELRKKENQVTELGATLKETESKLAKLQQLFNRVEENCRRLEKNEVKKDELLKNANESVKNLSQRVDILEECIVKNEQTMDEMKRELELKTSILDNITKMASSQSKL</sequence>
<name>A0ABD1FJ03_HYPHA</name>
<evidence type="ECO:0000313" key="2">
    <source>
        <dbReference type="EMBL" id="KAL1518349.1"/>
    </source>
</evidence>
<evidence type="ECO:0000256" key="1">
    <source>
        <dbReference type="SAM" id="Coils"/>
    </source>
</evidence>
<dbReference type="Proteomes" id="UP001566132">
    <property type="component" value="Unassembled WGS sequence"/>
</dbReference>
<dbReference type="InterPro" id="IPR016024">
    <property type="entry name" value="ARM-type_fold"/>
</dbReference>
<organism evidence="2 3">
    <name type="scientific">Hypothenemus hampei</name>
    <name type="common">Coffee berry borer</name>
    <dbReference type="NCBI Taxonomy" id="57062"/>
    <lineage>
        <taxon>Eukaryota</taxon>
        <taxon>Metazoa</taxon>
        <taxon>Ecdysozoa</taxon>
        <taxon>Arthropoda</taxon>
        <taxon>Hexapoda</taxon>
        <taxon>Insecta</taxon>
        <taxon>Pterygota</taxon>
        <taxon>Neoptera</taxon>
        <taxon>Endopterygota</taxon>
        <taxon>Coleoptera</taxon>
        <taxon>Polyphaga</taxon>
        <taxon>Cucujiformia</taxon>
        <taxon>Curculionidae</taxon>
        <taxon>Scolytinae</taxon>
        <taxon>Hypothenemus</taxon>
    </lineage>
</organism>
<comment type="caution">
    <text evidence="2">The sequence shown here is derived from an EMBL/GenBank/DDBJ whole genome shotgun (WGS) entry which is preliminary data.</text>
</comment>